<gene>
    <name evidence="2" type="ORF">A4A58_03565</name>
    <name evidence="1" type="ORF">PROKKA_00720</name>
</gene>
<evidence type="ECO:0008006" key="4">
    <source>
        <dbReference type="Google" id="ProtNLM"/>
    </source>
</evidence>
<evidence type="ECO:0000313" key="1">
    <source>
        <dbReference type="EMBL" id="AMH39531.1"/>
    </source>
</evidence>
<sequence>MKGFRFFAFRADPATGTAIEAAAAAAKTSLSSWIRNAIRAALPEGASLPALPPSPLRRRAAVPEADVAALARLMAAVNRLNGAMIQLSKGLREAGHVPEHQSMESAIRDVRDIKAEGVRLFKCLQAPEVSRG</sequence>
<evidence type="ECO:0000313" key="3">
    <source>
        <dbReference type="Proteomes" id="UP000076574"/>
    </source>
</evidence>
<reference evidence="2 3" key="2">
    <citation type="submission" date="2016-03" db="EMBL/GenBank/DDBJ databases">
        <title>Microsymbionts genomes from the relict species Vavilovia formosa (Stev.) Fed.</title>
        <authorList>
            <person name="Kopat V."/>
            <person name="Chirak E."/>
            <person name="Kimeklis A."/>
            <person name="Andronov E."/>
        </authorList>
    </citation>
    <scope>NUCLEOTIDE SEQUENCE [LARGE SCALE GENOMIC DNA]</scope>
    <source>
        <strain evidence="2 3">Vaf07</strain>
    </source>
</reference>
<dbReference type="EMBL" id="KT955714">
    <property type="protein sequence ID" value="AMH39531.1"/>
    <property type="molecule type" value="Genomic_DNA"/>
</dbReference>
<dbReference type="Proteomes" id="UP000076574">
    <property type="component" value="Unassembled WGS sequence"/>
</dbReference>
<organism evidence="1">
    <name type="scientific">Tardiphaga robiniae</name>
    <dbReference type="NCBI Taxonomy" id="943830"/>
    <lineage>
        <taxon>Bacteria</taxon>
        <taxon>Pseudomonadati</taxon>
        <taxon>Pseudomonadota</taxon>
        <taxon>Alphaproteobacteria</taxon>
        <taxon>Hyphomicrobiales</taxon>
        <taxon>Nitrobacteraceae</taxon>
        <taxon>Tardiphaga</taxon>
    </lineage>
</organism>
<protein>
    <recommendedName>
        <fullName evidence="4">Bacterial mobilisation domain-containing protein</fullName>
    </recommendedName>
</protein>
<accession>A0A120MG54</accession>
<name>A0A120MG54_9BRAD</name>
<dbReference type="AlphaFoldDB" id="A0A120MG54"/>
<dbReference type="STRING" id="943830.A4A58_03565"/>
<reference evidence="1" key="1">
    <citation type="submission" date="2015-10" db="EMBL/GenBank/DDBJ databases">
        <title>Evolution marks in rhizobial microsymbionts genomes from the relict species Vavilovia formosa (Stev.) Fed.</title>
        <authorList>
            <person name="Kopat V."/>
        </authorList>
    </citation>
    <scope>NUCLEOTIDE SEQUENCE</scope>
    <source>
        <strain evidence="1">Vaf-07</strain>
    </source>
</reference>
<dbReference type="RefSeq" id="WP_068729822.1">
    <property type="nucleotide sequence ID" value="NZ_LVYV01000001.1"/>
</dbReference>
<evidence type="ECO:0000313" key="2">
    <source>
        <dbReference type="EMBL" id="KZD25503.1"/>
    </source>
</evidence>
<proteinExistence type="predicted"/>
<dbReference type="EMBL" id="LVYV01000001">
    <property type="protein sequence ID" value="KZD25503.1"/>
    <property type="molecule type" value="Genomic_DNA"/>
</dbReference>
<keyword evidence="3" id="KW-1185">Reference proteome</keyword>